<protein>
    <submittedName>
        <fullName evidence="2">Uncharacterized protein</fullName>
    </submittedName>
</protein>
<dbReference type="AlphaFoldDB" id="A0A0L7QLP6"/>
<name>A0A0L7QLP6_9HYME</name>
<dbReference type="EMBL" id="KQ414914">
    <property type="protein sequence ID" value="KOC59553.1"/>
    <property type="molecule type" value="Genomic_DNA"/>
</dbReference>
<feature type="compositionally biased region" description="Polar residues" evidence="1">
    <location>
        <begin position="79"/>
        <end position="99"/>
    </location>
</feature>
<organism evidence="2 3">
    <name type="scientific">Habropoda laboriosa</name>
    <dbReference type="NCBI Taxonomy" id="597456"/>
    <lineage>
        <taxon>Eukaryota</taxon>
        <taxon>Metazoa</taxon>
        <taxon>Ecdysozoa</taxon>
        <taxon>Arthropoda</taxon>
        <taxon>Hexapoda</taxon>
        <taxon>Insecta</taxon>
        <taxon>Pterygota</taxon>
        <taxon>Neoptera</taxon>
        <taxon>Endopterygota</taxon>
        <taxon>Hymenoptera</taxon>
        <taxon>Apocrita</taxon>
        <taxon>Aculeata</taxon>
        <taxon>Apoidea</taxon>
        <taxon>Anthophila</taxon>
        <taxon>Apidae</taxon>
        <taxon>Habropoda</taxon>
    </lineage>
</organism>
<feature type="compositionally biased region" description="Low complexity" evidence="1">
    <location>
        <begin position="63"/>
        <end position="77"/>
    </location>
</feature>
<accession>A0A0L7QLP6</accession>
<evidence type="ECO:0000313" key="2">
    <source>
        <dbReference type="EMBL" id="KOC59553.1"/>
    </source>
</evidence>
<evidence type="ECO:0000313" key="3">
    <source>
        <dbReference type="Proteomes" id="UP000053825"/>
    </source>
</evidence>
<keyword evidence="3" id="KW-1185">Reference proteome</keyword>
<feature type="compositionally biased region" description="Polar residues" evidence="1">
    <location>
        <begin position="118"/>
        <end position="131"/>
    </location>
</feature>
<evidence type="ECO:0000256" key="1">
    <source>
        <dbReference type="SAM" id="MobiDB-lite"/>
    </source>
</evidence>
<dbReference type="Proteomes" id="UP000053825">
    <property type="component" value="Unassembled WGS sequence"/>
</dbReference>
<feature type="region of interest" description="Disordered" evidence="1">
    <location>
        <begin position="1"/>
        <end position="139"/>
    </location>
</feature>
<proteinExistence type="predicted"/>
<reference evidence="2 3" key="1">
    <citation type="submission" date="2015-07" db="EMBL/GenBank/DDBJ databases">
        <title>The genome of Habropoda laboriosa.</title>
        <authorList>
            <person name="Pan H."/>
            <person name="Kapheim K."/>
        </authorList>
    </citation>
    <scope>NUCLEOTIDE SEQUENCE [LARGE SCALE GENOMIC DNA]</scope>
    <source>
        <strain evidence="2">0110345459</strain>
    </source>
</reference>
<feature type="compositionally biased region" description="Low complexity" evidence="1">
    <location>
        <begin position="24"/>
        <end position="40"/>
    </location>
</feature>
<sequence>MGQEFQYANIDHVRERRQAPNYKPLNQAPPQLQELLQAQNYRPPQVPIPPQPVLNLGSSQHNPPQQLSQGQVSQYQPRVTISSSVQQPDYRSITANSGQYKKPILPQQPQYRPVPQAAQPNYSNNQQLPQYSSKLPPHLQQLLQYQSSLANAIPRS</sequence>
<dbReference type="OrthoDB" id="7612240at2759"/>
<gene>
    <name evidence="2" type="ORF">WH47_09075</name>
</gene>